<organism evidence="1 2">
    <name type="scientific">Camelus bactrianus</name>
    <name type="common">Bactrian camel</name>
    <dbReference type="NCBI Taxonomy" id="9837"/>
    <lineage>
        <taxon>Eukaryota</taxon>
        <taxon>Metazoa</taxon>
        <taxon>Chordata</taxon>
        <taxon>Craniata</taxon>
        <taxon>Vertebrata</taxon>
        <taxon>Euteleostomi</taxon>
        <taxon>Mammalia</taxon>
        <taxon>Eutheria</taxon>
        <taxon>Laurasiatheria</taxon>
        <taxon>Artiodactyla</taxon>
        <taxon>Tylopoda</taxon>
        <taxon>Camelidae</taxon>
        <taxon>Camelus</taxon>
    </lineage>
</organism>
<evidence type="ECO:0000313" key="1">
    <source>
        <dbReference type="Proteomes" id="UP001732780"/>
    </source>
</evidence>
<dbReference type="Proteomes" id="UP001732780">
    <property type="component" value="Chromosome 22"/>
</dbReference>
<proteinExistence type="predicted"/>
<evidence type="ECO:0000313" key="2">
    <source>
        <dbReference type="RefSeq" id="XP_074206980.1"/>
    </source>
</evidence>
<gene>
    <name evidence="2" type="primary">FBN3</name>
</gene>
<accession>A0AC58PAC5</accession>
<protein>
    <submittedName>
        <fullName evidence="2">Fibrillin-3 isoform X1</fullName>
    </submittedName>
</protein>
<sequence length="3081" mass="327328">MRTSSLGNASLPSVLSIFKGFWILVELRIQATGKFPKSLLEFSLPEGRGGGGLGGRRRGPPGESRDILGLDLFQATPTRSPISGLPSVNFYTKRGPRSTHTPRLSPRLGFVAPMPFLQPLGVSPGAPGPPPAPAPPPAQDLSPGPPPRELRGAKAPSPNSSRPRLPPSGSSGLGRRRGRPLGFVFPPRAPSAAPNRPSNAEPRASARGACLHARRFAASEGHIMVLEGPCLTGRRASTLAVARDPLARLLLAWTVLLCVAGVQGRWDGAVESAGLGRMRRRGSPGVLQGPNVCGSRFHAYCCPGWRTLPGGNQCVMPVCRHACGEGFCSRPNLCACADGKLAPSCGVNRGSGCSVSCMNGGSCQGESCLCQRGYTGTVCGQPICDRGCHNGGRCIGPNHCACVYGFMGPQCERDYRTGPCFGQVGPEGCQHQLTGLACTKALCCATVGRAWGLPCELCPAQPHPCRRGFIPNIRTGACQDVDECQAVPGLCQGGSCVNTVGSFECRCPSGHRLSENSAKCEDVNECLSVPGLCSGGDCTNTVGSYVCTCPRGFASSLDGTRCLDHRAGTCFSALIVGRCARDLAGHYTHRQCCCDKGRCWAAGLAPELCPLRGSDEFQRLCALGLPLLPPYPARFPSIPGFGSSGGLGPGLGPAWHSPQGSNGRGVPSLGFGDTNIGTATLNQTIDICQHFTNLCLNGRCLPTASSYRCECNMGYKQDVRGECIDVDECASSPCRHGDCVNTPGSYHCRCHEGFQAMVTKQVCLDVDECVVSSGLCHHGRCVNTEGSFQCVCNAGFKLSPDGKNCVDHNECATTTMCANGVCLNEDGSFTCLCKPGFLLAPSGRHCVDIDECQTPGICMNGHCTNTEGSFRCRCLGGLAVGADGRVCVDTHVRSTCYGALDKGSCARPFPGAVTKSECCCASPDHGFGEPCQLCPAKDSAEFQALCSSGLGITTDGRDINECALDPDVCANGICENLRGSYRCICNLGYEASAGGKECADVDECALNSLLCDNGWCRNSPGSYSCSCPQGFSFQQDTETCEDVDECLSHPCVNGMCLNLAGSYTCECAPGSRLGPTGTVCLDSTKGTCWLKVQDGRCEANLHGATLRSECCATLGAAWGSPCERCDMDPACAHGFARTMGLTCEDVNECDVFPGVCSNGRCLNTAGSFRCECPQGLTLDTTGRLCVDMRLELCFLRWDEDECGAALPGKYRMDVCCCSVGAAWGASCEVCPEPESPVFTSLCPRGLGFASRDFLSGRPFYKDVNECKAFPGLCAHGTCRNTVGSFRCSCAGGFTLDAQERNCTDIDECRISPDLCGHGTCVNTLGSFECECFHGYESGFMLMKNCVDVNECARDPRLCRGGTCTNTDGSYECLCPTGHALAAKGTACEDIDECSLSDGLCPHGQCINVIGAFQCSCHAGFQSAPDGRGCVDVDECRAGSGGCAGHCVNTKGSYRCVCGHGYSLMPDGRACADVDECEESPDICDGGQCTNVPGGHRCLCHDGFAATPDTRTCLDVDECDLNPHICLHGDCENTRGSFVCHCQLGYAVRKGATGCSDVNECELGGHSCDGHASCLNIPGSFSCRCQPGWVGDGFECHDLDECTFQEHQCSPRADCLNTPGSYRCACLPGFAGDGFSCEDRDECAENVDLCENGQCLNAPGGYRCECEMGFNPMEDQRACQDVDECVLGNLCVSGSCENLPGMFRCICDEGYELDRGGGNCTDVNECADPVNCINGLCVNTPGSYLCNCPQDFELNPSGVGCVDTRVGNCFLDTHDRGDGGISCSAEIGVGVTRASCCCSLGQAWGNPCELCPMANTTEYRTLCPGGEGFRPNPVTVILEDIDECQELPGLCQGGDCVNTFGSFQCECPPGYHLNEDTRICEDIDECSVHSGICGPGTCYNTLGNYTCVCPAEYLQVNGGNNCMDMRKSICFRHYNGTCRNELAFNVTRKMCCCSYNIGQAWNRPCEACPTPTSLDYQILCGNQIPGFVIDIHSGKPVDIDECGEIPAICANGVCINQIGSFRCECPTGFRYDRVLLVCKDMDECASGENPCQQNADCVNIPGSYRCTCAQGYKLSPGGACVGRNECQEIPNICSHGDCVDTVSSYMCLCHRGFRASADQTLCMDIDECDRQPCGNGTCKNIVGSYSCLCFPGFMVTHNGDCVDVDECTTMVGQVCRFGQCLNTAGSFHCLCQDGFELTRDGKNCADTNECLSLAGTCLPGTCQNLEGSFRCICPPGFQVQSDHCVDIDECSEEPNLCLFGTCTNSPGSFQCFCPPGFVLSDNRRRCFDTRQSFCFTLFEAGKCSVPKAFNTTKTRCCCSWRPGEGWNDPCELCPQEGSAAFQELCPFGHGAVPGPDDSREDVNECAENPGVCTNGLCVNTDGSFRCECPFGYSLDSTGVSCVDTDECSGGRPCGEGTCTNVIGGFECACADGFEPGPTMTCEDIDECSLNPLLCAFRCHNTEGSYVCTCPAGYTLREDGAMCRDVDECADGHQDCRARGMLCKNLIGTFTCICPPGLRPQPGSGEGCTDDDECRVQPGLCANGRCVNTAGSFRCDCDEGFQPSPSLTECHDIRQGPCFSEVLQAVCQVPSSGVEVVSRAECCCGGGRTWGPRCELCPLPGTSAHRKLCPHGSGYTADGRDVDECRVLAHLCPYGECINSLGSFRCHCRAGYAPDAAATACLDVDECSLAPTPCPFLCKNTEGSFLCACPRGYLLAENGRTCRDLDECASGQHNCQFFCVNTIGAFSCRCPPGFTQRRQACFDNDECSAQPDPCGTRGRCHNTPGSFSCECSQGFALDSSGRDCKDVDECDGPHRCQHGCQNELGGYRCSCPQGFTPHSQWGQCVDQNECVLSPAACGSASCHNTLGGFRCVCPSGFNFDQALGGCKDVDECVAHGSPCSYSCANTPGGFLCGCPRGYFRAGQGHCVSGLGFSPGPQDTPDEKLLSPEACYECKINSQPPRDRPRRSTHRDHQVSLASLDSEAPLTLGLDLSRLGPAGHILELRPALESLGGRVRYVIARGNEQGFFRMYHLRGLSSLQLGRRRPGPGTYQLEVVSVAEPWGTRPEGQPGDQALRLKVQVQLL</sequence>
<keyword evidence="1" id="KW-1185">Reference proteome</keyword>
<reference evidence="2" key="1">
    <citation type="submission" date="2025-08" db="UniProtKB">
        <authorList>
            <consortium name="RefSeq"/>
        </authorList>
    </citation>
    <scope>IDENTIFICATION</scope>
    <source>
        <tissue evidence="2">Blood</tissue>
    </source>
</reference>
<name>A0AC58PAC5_CAMBA</name>
<dbReference type="RefSeq" id="XP_074206980.1">
    <property type="nucleotide sequence ID" value="XM_074350879.1"/>
</dbReference>